<evidence type="ECO:0000256" key="1">
    <source>
        <dbReference type="PROSITE-ProRule" id="PRU00117"/>
    </source>
</evidence>
<reference evidence="4 7" key="1">
    <citation type="journal article" date="2015" name="Parasit. Vectors">
        <title>Draft genome of the scabies mite.</title>
        <authorList>
            <person name="Rider S.D.Jr."/>
            <person name="Morgan M.S."/>
            <person name="Arlian L.G."/>
        </authorList>
    </citation>
    <scope>NUCLEOTIDE SEQUENCE [LARGE SCALE GENOMIC DNA]</scope>
    <source>
        <strain evidence="4">Arlian Lab</strain>
    </source>
</reference>
<dbReference type="GO" id="GO:0003723">
    <property type="term" value="F:RNA binding"/>
    <property type="evidence" value="ECO:0007669"/>
    <property type="project" value="UniProtKB-UniRule"/>
</dbReference>
<dbReference type="Gene3D" id="3.90.1140.10">
    <property type="entry name" value="Cyclic phosphodiesterase"/>
    <property type="match status" value="1"/>
</dbReference>
<name>A0A132AHM4_SARSC</name>
<evidence type="ECO:0000313" key="3">
    <source>
        <dbReference type="EMBL" id="KAF7494676.1"/>
    </source>
</evidence>
<feature type="domain" description="K Homology" evidence="2">
    <location>
        <begin position="97"/>
        <end position="166"/>
    </location>
</feature>
<dbReference type="InterPro" id="IPR009210">
    <property type="entry name" value="ASCC1"/>
</dbReference>
<reference evidence="3" key="3">
    <citation type="submission" date="2020-01" db="EMBL/GenBank/DDBJ databases">
        <authorList>
            <person name="Korhonen P.K.K."/>
            <person name="Guangxu M.G."/>
            <person name="Wang T.W."/>
            <person name="Stroehlein A.J.S."/>
            <person name="Young N.D."/>
            <person name="Ang C.-S.A."/>
            <person name="Fernando D.W.F."/>
            <person name="Lu H.L."/>
            <person name="Taylor S.T."/>
            <person name="Ehtesham M.E.M."/>
            <person name="Najaraj S.H.N."/>
            <person name="Harsha G.H.G."/>
            <person name="Madugundu A.M."/>
            <person name="Renuse S.R."/>
            <person name="Holt D.H."/>
            <person name="Pandey A.P."/>
            <person name="Papenfuss A.P."/>
            <person name="Gasser R.B.G."/>
            <person name="Fischer K.F."/>
        </authorList>
    </citation>
    <scope>NUCLEOTIDE SEQUENCE</scope>
    <source>
        <strain evidence="3">SSS_KF_BRIS2020</strain>
    </source>
</reference>
<dbReference type="EnsemblMetazoa" id="SSS_1578s_mrna">
    <property type="protein sequence ID" value="KAF7494676.1"/>
    <property type="gene ID" value="SSS_1578"/>
</dbReference>
<dbReference type="EMBL" id="JXLN01014290">
    <property type="protein sequence ID" value="KPM09940.1"/>
    <property type="molecule type" value="Genomic_DNA"/>
</dbReference>
<evidence type="ECO:0000313" key="7">
    <source>
        <dbReference type="Proteomes" id="UP000616769"/>
    </source>
</evidence>
<dbReference type="InterPro" id="IPR036612">
    <property type="entry name" value="KH_dom_type_1_sf"/>
</dbReference>
<keyword evidence="1" id="KW-0694">RNA-binding</keyword>
<reference evidence="5" key="4">
    <citation type="submission" date="2022-06" db="UniProtKB">
        <authorList>
            <consortium name="EnsemblMetazoa"/>
        </authorList>
    </citation>
    <scope>IDENTIFICATION</scope>
</reference>
<sequence length="425" mass="50197">MNHDAGHSMLPKLIKVGSNCYRKVGCESNGLIEDLTIRMDSNGYRNSKPKFVQNNNQEKYLMADLEQEDFISDSVADDDRDFCQKLNRDEVLKEDKNFCRLKMHLCKSFHGKVIGCNGKNLFNLESDTHCKIKLPLKKDQSNFIEIQSFSKKNVIAAYERIKEIEKYLRSRQQFTHFVSIPISKYLLIKSRFLEFKSSILSDPKLSTVKNIDESVFQHENRLHLTVQILYLGDSYDRETLNIRFKEFDRTFLRPFIESIQKPIRLQFKGIDIMNDDPSQTHVLYAKCFEIEQNNHFKQIVNKLYEWTMGTGLDCYRQQFESSNSDYKIKLHMTLMNSRYRGRNQENFDGNFRDDEIDDLIRQKNDANKEVENNSKQKNDPMDVEEILKRFGDFDFGTIEINEIQIATRQNYDVDGSYRTLSRISW</sequence>
<dbReference type="GO" id="GO:0006307">
    <property type="term" value="P:DNA alkylation repair"/>
    <property type="evidence" value="ECO:0007669"/>
    <property type="project" value="InterPro"/>
</dbReference>
<dbReference type="Proteomes" id="UP000616769">
    <property type="component" value="Unassembled WGS sequence"/>
</dbReference>
<dbReference type="EMBL" id="WVUK01000052">
    <property type="protein sequence ID" value="KAF7494676.1"/>
    <property type="molecule type" value="Genomic_DNA"/>
</dbReference>
<dbReference type="Gene3D" id="3.30.1370.10">
    <property type="entry name" value="K Homology domain, type 1"/>
    <property type="match status" value="1"/>
</dbReference>
<reference evidence="6" key="2">
    <citation type="journal article" date="2020" name="PLoS Negl. Trop. Dis.">
        <title>High-quality nuclear genome for Sarcoptes scabiei-A critical resource for a neglected parasite.</title>
        <authorList>
            <person name="Korhonen P.K."/>
            <person name="Gasser R.B."/>
            <person name="Ma G."/>
            <person name="Wang T."/>
            <person name="Stroehlein A.J."/>
            <person name="Young N.D."/>
            <person name="Ang C.S."/>
            <person name="Fernando D.D."/>
            <person name="Lu H.C."/>
            <person name="Taylor S."/>
            <person name="Reynolds S.L."/>
            <person name="Mofiz E."/>
            <person name="Najaraj S.H."/>
            <person name="Gowda H."/>
            <person name="Madugundu A."/>
            <person name="Renuse S."/>
            <person name="Holt D."/>
            <person name="Pandey A."/>
            <person name="Papenfuss A.T."/>
            <person name="Fischer K."/>
        </authorList>
    </citation>
    <scope>NUCLEOTIDE SEQUENCE [LARGE SCALE GENOMIC DNA]</scope>
</reference>
<protein>
    <submittedName>
        <fullName evidence="3 4">Activating signal cointegrator 1 complex subunit 1</fullName>
    </submittedName>
</protein>
<dbReference type="PANTHER" id="PTHR13360">
    <property type="entry name" value="ACTIVATING SIGNAL COINTEGRATOR 1 COMPLEX SUBUNIT 1"/>
    <property type="match status" value="1"/>
</dbReference>
<dbReference type="AlphaFoldDB" id="A0A132AHM4"/>
<evidence type="ECO:0000259" key="2">
    <source>
        <dbReference type="SMART" id="SM00322"/>
    </source>
</evidence>
<accession>A0A132AHM4</accession>
<dbReference type="PIRSF" id="PIRSF027019">
    <property type="entry name" value="Euk_LigT"/>
    <property type="match status" value="1"/>
</dbReference>
<dbReference type="CDD" id="cd00105">
    <property type="entry name" value="KH-I"/>
    <property type="match status" value="1"/>
</dbReference>
<proteinExistence type="predicted"/>
<evidence type="ECO:0000313" key="6">
    <source>
        <dbReference type="Proteomes" id="UP000070412"/>
    </source>
</evidence>
<dbReference type="InterPro" id="IPR004088">
    <property type="entry name" value="KH_dom_type_1"/>
</dbReference>
<evidence type="ECO:0000313" key="5">
    <source>
        <dbReference type="EnsemblMetazoa" id="KAF7494676.1"/>
    </source>
</evidence>
<dbReference type="SUPFAM" id="SSF54791">
    <property type="entry name" value="Eukaryotic type KH-domain (KH-domain type I)"/>
    <property type="match status" value="1"/>
</dbReference>
<dbReference type="Pfam" id="PF00013">
    <property type="entry name" value="KH_1"/>
    <property type="match status" value="1"/>
</dbReference>
<gene>
    <name evidence="4" type="ORF">QR98_0084860</name>
    <name evidence="3" type="ORF">SSS_1578</name>
</gene>
<dbReference type="PROSITE" id="PS50084">
    <property type="entry name" value="KH_TYPE_1"/>
    <property type="match status" value="1"/>
</dbReference>
<dbReference type="GO" id="GO:0005634">
    <property type="term" value="C:nucleus"/>
    <property type="evidence" value="ECO:0007669"/>
    <property type="project" value="TreeGrafter"/>
</dbReference>
<dbReference type="Proteomes" id="UP000070412">
    <property type="component" value="Unassembled WGS sequence"/>
</dbReference>
<evidence type="ECO:0000313" key="4">
    <source>
        <dbReference type="EMBL" id="KPM09940.1"/>
    </source>
</evidence>
<dbReference type="SMART" id="SM00322">
    <property type="entry name" value="KH"/>
    <property type="match status" value="1"/>
</dbReference>
<dbReference type="OMA" id="CLAHFQT"/>
<dbReference type="InterPro" id="IPR004087">
    <property type="entry name" value="KH_dom"/>
</dbReference>
<dbReference type="InterPro" id="IPR019510">
    <property type="entry name" value="AKAP7-like_phosphoesterase"/>
</dbReference>
<keyword evidence="6" id="KW-1185">Reference proteome</keyword>
<dbReference type="PANTHER" id="PTHR13360:SF1">
    <property type="entry name" value="ACTIVATING SIGNAL COINTEGRATOR 1 COMPLEX SUBUNIT 1"/>
    <property type="match status" value="1"/>
</dbReference>
<dbReference type="GO" id="GO:0006355">
    <property type="term" value="P:regulation of DNA-templated transcription"/>
    <property type="evidence" value="ECO:0007669"/>
    <property type="project" value="TreeGrafter"/>
</dbReference>
<organism evidence="4 7">
    <name type="scientific">Sarcoptes scabiei</name>
    <name type="common">Itch mite</name>
    <name type="synonym">Acarus scabiei</name>
    <dbReference type="NCBI Taxonomy" id="52283"/>
    <lineage>
        <taxon>Eukaryota</taxon>
        <taxon>Metazoa</taxon>
        <taxon>Ecdysozoa</taxon>
        <taxon>Arthropoda</taxon>
        <taxon>Chelicerata</taxon>
        <taxon>Arachnida</taxon>
        <taxon>Acari</taxon>
        <taxon>Acariformes</taxon>
        <taxon>Sarcoptiformes</taxon>
        <taxon>Astigmata</taxon>
        <taxon>Psoroptidia</taxon>
        <taxon>Sarcoptoidea</taxon>
        <taxon>Sarcoptidae</taxon>
        <taxon>Sarcoptinae</taxon>
        <taxon>Sarcoptes</taxon>
    </lineage>
</organism>
<dbReference type="OrthoDB" id="277832at2759"/>
<dbReference type="VEuPathDB" id="VectorBase:SSCA003885"/>
<dbReference type="Pfam" id="PF10469">
    <property type="entry name" value="AKAP7_NLS"/>
    <property type="match status" value="1"/>
</dbReference>